<protein>
    <submittedName>
        <fullName evidence="1">Calcium-binding protein</fullName>
    </submittedName>
</protein>
<dbReference type="AlphaFoldDB" id="A0A0E3BIH7"/>
<accession>A0A176TSP5</accession>
<dbReference type="RefSeq" id="WP_034380053.1">
    <property type="nucleotide sequence ID" value="NZ_AWTN01000095.1"/>
</dbReference>
<reference evidence="1 2" key="1">
    <citation type="submission" date="2013-09" db="EMBL/GenBank/DDBJ databases">
        <title>High correlation between genotypes and phenotypes of environmental bacteria Comamonas testosteroni strains.</title>
        <authorList>
            <person name="Liu L."/>
            <person name="Zhu W."/>
            <person name="Xia X."/>
            <person name="Xu B."/>
            <person name="Luo M."/>
            <person name="Wang G."/>
        </authorList>
    </citation>
    <scope>NUCLEOTIDE SEQUENCE [LARGE SCALE GENOMIC DNA]</scope>
    <source>
        <strain evidence="1 2">JL14</strain>
    </source>
</reference>
<dbReference type="Proteomes" id="UP000029567">
    <property type="component" value="Unassembled WGS sequence"/>
</dbReference>
<dbReference type="Pfam" id="PF06078">
    <property type="entry name" value="DUF937"/>
    <property type="match status" value="1"/>
</dbReference>
<organism evidence="1 2">
    <name type="scientific">Comamonas thiooxydans</name>
    <dbReference type="NCBI Taxonomy" id="363952"/>
    <lineage>
        <taxon>Bacteria</taxon>
        <taxon>Pseudomonadati</taxon>
        <taxon>Pseudomonadota</taxon>
        <taxon>Betaproteobacteria</taxon>
        <taxon>Burkholderiales</taxon>
        <taxon>Comamonadaceae</taxon>
        <taxon>Comamonas</taxon>
    </lineage>
</organism>
<gene>
    <name evidence="1" type="ORF">P245_14640</name>
</gene>
<name>A0A0E3BIH7_9BURK</name>
<accession>A0A0E3BIH7</accession>
<comment type="caution">
    <text evidence="1">The sequence shown here is derived from an EMBL/GenBank/DDBJ whole genome shotgun (WGS) entry which is preliminary data.</text>
</comment>
<dbReference type="PROSITE" id="PS00018">
    <property type="entry name" value="EF_HAND_1"/>
    <property type="match status" value="1"/>
</dbReference>
<evidence type="ECO:0000313" key="2">
    <source>
        <dbReference type="Proteomes" id="UP000029567"/>
    </source>
</evidence>
<proteinExistence type="predicted"/>
<dbReference type="InterPro" id="IPR018247">
    <property type="entry name" value="EF_Hand_1_Ca_BS"/>
</dbReference>
<dbReference type="InterPro" id="IPR009282">
    <property type="entry name" value="DUF937"/>
</dbReference>
<sequence length="238" mass="22775">MTANASLTDELMGQLQGAPMQGLAQQLGIDSVQAEQAVGVALPMLFGALGQNTAEPQGAADLFGALQRDHSSANGAMDMGGLLGGLGGLLGGAGAGGGAGAAGGLGGLGSILGSVLGGGSGAGNSQLDAGAILGNIFGGQQQQAESRLGQATGLGGNAGQLLALLAPLVMSFLANRVQSQGMGAGDLGNALDQERGQIQSQGGMAGGILGSLLDQNGDGKLDAGDLFKLGAGLLGGRR</sequence>
<evidence type="ECO:0000313" key="1">
    <source>
        <dbReference type="EMBL" id="KGG90564.1"/>
    </source>
</evidence>
<dbReference type="EMBL" id="AWTN01000095">
    <property type="protein sequence ID" value="KGG90564.1"/>
    <property type="molecule type" value="Genomic_DNA"/>
</dbReference>